<evidence type="ECO:0000313" key="1">
    <source>
        <dbReference type="EMBL" id="OSM00295.1"/>
    </source>
</evidence>
<name>A0A1Y2JZG2_9PROT</name>
<evidence type="ECO:0000313" key="2">
    <source>
        <dbReference type="Proteomes" id="UP000194003"/>
    </source>
</evidence>
<accession>A0A1Y2JZG2</accession>
<dbReference type="InterPro" id="IPR007711">
    <property type="entry name" value="HigB-1"/>
</dbReference>
<dbReference type="RefSeq" id="WP_085446869.1">
    <property type="nucleotide sequence ID" value="NZ_LVJN01000021.1"/>
</dbReference>
<dbReference type="PANTHER" id="PTHR40266:SF2">
    <property type="entry name" value="TOXIN HIGB-1"/>
    <property type="match status" value="1"/>
</dbReference>
<dbReference type="PANTHER" id="PTHR40266">
    <property type="entry name" value="TOXIN HIGB-1"/>
    <property type="match status" value="1"/>
</dbReference>
<comment type="caution">
    <text evidence="1">The sequence shown here is derived from an EMBL/GenBank/DDBJ whole genome shotgun (WGS) entry which is preliminary data.</text>
</comment>
<organism evidence="1 2">
    <name type="scientific">Magnetofaba australis IT-1</name>
    <dbReference type="NCBI Taxonomy" id="1434232"/>
    <lineage>
        <taxon>Bacteria</taxon>
        <taxon>Pseudomonadati</taxon>
        <taxon>Pseudomonadota</taxon>
        <taxon>Magnetococcia</taxon>
        <taxon>Magnetococcales</taxon>
        <taxon>Magnetococcaceae</taxon>
        <taxon>Magnetofaba</taxon>
    </lineage>
</organism>
<dbReference type="AlphaFoldDB" id="A0A1Y2JZG2"/>
<protein>
    <submittedName>
        <fullName evidence="1">Putative proteic killer suppression protein</fullName>
    </submittedName>
</protein>
<reference evidence="1 2" key="1">
    <citation type="journal article" date="2016" name="BMC Genomics">
        <title>Combined genomic and structural analyses of a cultured magnetotactic bacterium reveals its niche adaptation to a dynamic environment.</title>
        <authorList>
            <person name="Araujo A.C."/>
            <person name="Morillo V."/>
            <person name="Cypriano J."/>
            <person name="Teixeira L.C."/>
            <person name="Leao P."/>
            <person name="Lyra S."/>
            <person name="Almeida L.G."/>
            <person name="Bazylinski D.A."/>
            <person name="Vasconcellos A.T."/>
            <person name="Abreu F."/>
            <person name="Lins U."/>
        </authorList>
    </citation>
    <scope>NUCLEOTIDE SEQUENCE [LARGE SCALE GENOMIC DNA]</scope>
    <source>
        <strain evidence="1 2">IT-1</strain>
    </source>
</reference>
<proteinExistence type="predicted"/>
<keyword evidence="2" id="KW-1185">Reference proteome</keyword>
<dbReference type="OrthoDB" id="9801102at2"/>
<dbReference type="EMBL" id="LVJN01000021">
    <property type="protein sequence ID" value="OSM00295.1"/>
    <property type="molecule type" value="Genomic_DNA"/>
</dbReference>
<dbReference type="Pfam" id="PF05015">
    <property type="entry name" value="HigB-like_toxin"/>
    <property type="match status" value="1"/>
</dbReference>
<dbReference type="InterPro" id="IPR035093">
    <property type="entry name" value="RelE/ParE_toxin_dom_sf"/>
</dbReference>
<dbReference type="Proteomes" id="UP000194003">
    <property type="component" value="Unassembled WGS sequence"/>
</dbReference>
<dbReference type="SUPFAM" id="SSF143011">
    <property type="entry name" value="RelE-like"/>
    <property type="match status" value="1"/>
</dbReference>
<sequence length="93" mass="10844">MIKSFRCKETQKLFHMQRTGKAPATIKQTALRKLKMLDSAGDLNDLRIPPANRLEALSGDRQGQHSIRINQQWRICFCWRNGDAYDVEIVDYH</sequence>
<gene>
    <name evidence="1" type="ORF">MAIT1_00781</name>
</gene>
<dbReference type="STRING" id="1434232.MAIT1_00781"/>
<dbReference type="Gene3D" id="3.30.2310.20">
    <property type="entry name" value="RelE-like"/>
    <property type="match status" value="1"/>
</dbReference>